<dbReference type="OrthoDB" id="3564371at2759"/>
<evidence type="ECO:0000256" key="1">
    <source>
        <dbReference type="SAM" id="Coils"/>
    </source>
</evidence>
<keyword evidence="3" id="KW-1185">Reference proteome</keyword>
<reference evidence="2 3" key="1">
    <citation type="submission" date="2017-12" db="EMBL/GenBank/DDBJ databases">
        <title>Comparative genomics of Botrytis spp.</title>
        <authorList>
            <person name="Valero-Jimenez C.A."/>
            <person name="Tapia P."/>
            <person name="Veloso J."/>
            <person name="Silva-Moreno E."/>
            <person name="Staats M."/>
            <person name="Valdes J.H."/>
            <person name="Van Kan J.A.L."/>
        </authorList>
    </citation>
    <scope>NUCLEOTIDE SEQUENCE [LARGE SCALE GENOMIC DNA]</scope>
    <source>
        <strain evidence="2 3">MUCL11595</strain>
    </source>
</reference>
<sequence length="299" mass="34517">MFINTCQNIYRTLEELTFEINQAEIQNGRLEKEEQNTLHRVEEIKKRILRAGFYFLFTDNPNVQYGIAQHRTTKNSNDRVYAIMQIYNLRVGKSIRLNDNPPLSKLIDEFALAINSKCPILGQAFVHTARPEDGKSWHITEASRVPASLMVYKVAHPQSIVQESSSCVIATGKCCPFPDLIQLAREWKDPFDSNIIFRLVLDDYVKEPWDTASGFTTISRSFNPDTSWLRHSTILSSQFGQQNLFVFLLGDIQAEWSVPHQTFEREHIGLLLRREERNAEDGQDIAFELGYCDQKESRV</sequence>
<evidence type="ECO:0000313" key="3">
    <source>
        <dbReference type="Proteomes" id="UP000297527"/>
    </source>
</evidence>
<dbReference type="EMBL" id="PQXN01001060">
    <property type="protein sequence ID" value="TGO43692.1"/>
    <property type="molecule type" value="Genomic_DNA"/>
</dbReference>
<dbReference type="AlphaFoldDB" id="A0A4Z1H8B1"/>
<accession>A0A4Z1H8B1</accession>
<gene>
    <name evidence="2" type="ORF">BCON_1062g00010</name>
</gene>
<evidence type="ECO:0000313" key="2">
    <source>
        <dbReference type="EMBL" id="TGO43692.1"/>
    </source>
</evidence>
<feature type="coiled-coil region" evidence="1">
    <location>
        <begin position="6"/>
        <end position="47"/>
    </location>
</feature>
<protein>
    <submittedName>
        <fullName evidence="2">Uncharacterized protein</fullName>
    </submittedName>
</protein>
<dbReference type="Proteomes" id="UP000297527">
    <property type="component" value="Unassembled WGS sequence"/>
</dbReference>
<proteinExistence type="predicted"/>
<comment type="caution">
    <text evidence="2">The sequence shown here is derived from an EMBL/GenBank/DDBJ whole genome shotgun (WGS) entry which is preliminary data.</text>
</comment>
<keyword evidence="1" id="KW-0175">Coiled coil</keyword>
<organism evidence="2 3">
    <name type="scientific">Botryotinia convoluta</name>
    <dbReference type="NCBI Taxonomy" id="54673"/>
    <lineage>
        <taxon>Eukaryota</taxon>
        <taxon>Fungi</taxon>
        <taxon>Dikarya</taxon>
        <taxon>Ascomycota</taxon>
        <taxon>Pezizomycotina</taxon>
        <taxon>Leotiomycetes</taxon>
        <taxon>Helotiales</taxon>
        <taxon>Sclerotiniaceae</taxon>
        <taxon>Botryotinia</taxon>
    </lineage>
</organism>
<name>A0A4Z1H8B1_9HELO</name>